<evidence type="ECO:0000313" key="8">
    <source>
        <dbReference type="EMBL" id="MBP2018460.1"/>
    </source>
</evidence>
<evidence type="ECO:0000256" key="1">
    <source>
        <dbReference type="ARBA" id="ARBA00004496"/>
    </source>
</evidence>
<keyword evidence="5" id="KW-0598">Phosphotransferase system</keyword>
<dbReference type="PROSITE" id="PS00371">
    <property type="entry name" value="PTS_EIIA_TYPE_1_HIS"/>
    <property type="match status" value="1"/>
</dbReference>
<keyword evidence="3" id="KW-0762">Sugar transport</keyword>
<gene>
    <name evidence="8" type="ORF">J2Z79_001871</name>
</gene>
<keyword evidence="9" id="KW-1185">Reference proteome</keyword>
<reference evidence="8 9" key="1">
    <citation type="submission" date="2021-03" db="EMBL/GenBank/DDBJ databases">
        <title>Genomic Encyclopedia of Type Strains, Phase IV (KMG-IV): sequencing the most valuable type-strain genomes for metagenomic binning, comparative biology and taxonomic classification.</title>
        <authorList>
            <person name="Goeker M."/>
        </authorList>
    </citation>
    <scope>NUCLEOTIDE SEQUENCE [LARGE SCALE GENOMIC DNA]</scope>
    <source>
        <strain evidence="8 9">DSM 27138</strain>
    </source>
</reference>
<dbReference type="Proteomes" id="UP001519289">
    <property type="component" value="Unassembled WGS sequence"/>
</dbReference>
<dbReference type="Pfam" id="PF00358">
    <property type="entry name" value="PTS_EIIA_1"/>
    <property type="match status" value="1"/>
</dbReference>
<evidence type="ECO:0000259" key="7">
    <source>
        <dbReference type="PROSITE" id="PS51093"/>
    </source>
</evidence>
<keyword evidence="2" id="KW-0813">Transport</keyword>
<comment type="subcellular location">
    <subcellularLocation>
        <location evidence="1">Cytoplasm</location>
    </subcellularLocation>
</comment>
<dbReference type="InterPro" id="IPR011055">
    <property type="entry name" value="Dup_hybrid_motif"/>
</dbReference>
<dbReference type="NCBIfam" id="TIGR00830">
    <property type="entry name" value="PTBA"/>
    <property type="match status" value="1"/>
</dbReference>
<keyword evidence="6" id="KW-0418">Kinase</keyword>
<evidence type="ECO:0000256" key="6">
    <source>
        <dbReference type="ARBA" id="ARBA00022777"/>
    </source>
</evidence>
<evidence type="ECO:0000256" key="4">
    <source>
        <dbReference type="ARBA" id="ARBA00022679"/>
    </source>
</evidence>
<evidence type="ECO:0000256" key="5">
    <source>
        <dbReference type="ARBA" id="ARBA00022683"/>
    </source>
</evidence>
<feature type="domain" description="PTS EIIA type-1" evidence="7">
    <location>
        <begin position="30"/>
        <end position="137"/>
    </location>
</feature>
<evidence type="ECO:0000256" key="2">
    <source>
        <dbReference type="ARBA" id="ARBA00022448"/>
    </source>
</evidence>
<dbReference type="Gene3D" id="2.70.70.10">
    <property type="entry name" value="Glucose Permease (Domain IIA)"/>
    <property type="match status" value="1"/>
</dbReference>
<protein>
    <submittedName>
        <fullName evidence="8">Glucose-specific phosphotransferase system IIA component</fullName>
    </submittedName>
</protein>
<organism evidence="8 9">
    <name type="scientific">Symbiobacterium terraclitae</name>
    <dbReference type="NCBI Taxonomy" id="557451"/>
    <lineage>
        <taxon>Bacteria</taxon>
        <taxon>Bacillati</taxon>
        <taxon>Bacillota</taxon>
        <taxon>Clostridia</taxon>
        <taxon>Eubacteriales</taxon>
        <taxon>Symbiobacteriaceae</taxon>
        <taxon>Symbiobacterium</taxon>
    </lineage>
</organism>
<dbReference type="InterPro" id="IPR050890">
    <property type="entry name" value="PTS_EIIA_component"/>
</dbReference>
<comment type="caution">
    <text evidence="8">The sequence shown here is derived from an EMBL/GenBank/DDBJ whole genome shotgun (WGS) entry which is preliminary data.</text>
</comment>
<dbReference type="RefSeq" id="WP_209466586.1">
    <property type="nucleotide sequence ID" value="NZ_JAGGLG010000013.1"/>
</dbReference>
<evidence type="ECO:0000256" key="3">
    <source>
        <dbReference type="ARBA" id="ARBA00022597"/>
    </source>
</evidence>
<dbReference type="EMBL" id="JAGGLG010000013">
    <property type="protein sequence ID" value="MBP2018460.1"/>
    <property type="molecule type" value="Genomic_DNA"/>
</dbReference>
<dbReference type="PROSITE" id="PS51093">
    <property type="entry name" value="PTS_EIIA_TYPE_1"/>
    <property type="match status" value="1"/>
</dbReference>
<dbReference type="SUPFAM" id="SSF51261">
    <property type="entry name" value="Duplicated hybrid motif"/>
    <property type="match status" value="1"/>
</dbReference>
<dbReference type="InterPro" id="IPR001127">
    <property type="entry name" value="PTS_EIIA_1_perm"/>
</dbReference>
<evidence type="ECO:0000313" key="9">
    <source>
        <dbReference type="Proteomes" id="UP001519289"/>
    </source>
</evidence>
<name>A0ABS4JSH4_9FIRM</name>
<dbReference type="PANTHER" id="PTHR45008:SF1">
    <property type="entry name" value="PTS SYSTEM GLUCOSE-SPECIFIC EIIA COMPONENT"/>
    <property type="match status" value="1"/>
</dbReference>
<dbReference type="PANTHER" id="PTHR45008">
    <property type="entry name" value="PTS SYSTEM GLUCOSE-SPECIFIC EIIA COMPONENT"/>
    <property type="match status" value="1"/>
</dbReference>
<keyword evidence="4" id="KW-0808">Transferase</keyword>
<accession>A0ABS4JSH4</accession>
<proteinExistence type="predicted"/>
<sequence length="164" mass="17353">MVFGLFARKQPIKVVAPVKGEVKPIGETPDLVFAEKMMGDGFCVFPEVTSAARVVSPVDGEVVNLFPTGHAVGIRTAVGLEVLVHVGIDTVKLQGRGFRILTAQGAKVSAGQPLLEVDLAAIQGDVPSLATPVVYTNLEEKQTWRLERQGPVDAGDPVATVNAR</sequence>